<dbReference type="InterPro" id="IPR027417">
    <property type="entry name" value="P-loop_NTPase"/>
</dbReference>
<reference evidence="2" key="1">
    <citation type="submission" date="2022-04" db="EMBL/GenBank/DDBJ databases">
        <title>Whole genome sequence of Sphaerotilus sp. FB-5.</title>
        <authorList>
            <person name="Takeda M."/>
            <person name="Narihara S."/>
            <person name="Akimoto M."/>
            <person name="Akimoto R."/>
            <person name="Nishiyashiki S."/>
            <person name="Murakami T."/>
        </authorList>
    </citation>
    <scope>NUCLEOTIDE SEQUENCE</scope>
    <source>
        <strain evidence="2">FB-5</strain>
    </source>
</reference>
<dbReference type="Pfam" id="PF03205">
    <property type="entry name" value="MobB"/>
    <property type="match status" value="1"/>
</dbReference>
<sequence length="181" mass="19813">MKVVGLCGVSGSGKTRLAEGLIRALRAAGQRVSVVKHAHKRFDIDVPGKDSYRHREAGAFEVVVANSHRLAKVREFEAEMEPTVHQLIAELVDCGDHHWVLVEGFKHASLPKIEVWRTEPGAAPMYAQDDPFIVAVATDAPQQLPAPTGLPVLDLNQPEAIAAFLQQDPARYDYCPPDSFA</sequence>
<gene>
    <name evidence="2" type="primary">mobB</name>
    <name evidence="2" type="ORF">CATMQ487_24460</name>
</gene>
<evidence type="ECO:0000313" key="2">
    <source>
        <dbReference type="EMBL" id="BDI05476.1"/>
    </source>
</evidence>
<accession>A0ABM7YM02</accession>
<organism evidence="2 3">
    <name type="scientific">Sphaerotilus microaerophilus</name>
    <dbReference type="NCBI Taxonomy" id="2914710"/>
    <lineage>
        <taxon>Bacteria</taxon>
        <taxon>Pseudomonadati</taxon>
        <taxon>Pseudomonadota</taxon>
        <taxon>Betaproteobacteria</taxon>
        <taxon>Burkholderiales</taxon>
        <taxon>Sphaerotilaceae</taxon>
        <taxon>Sphaerotilus</taxon>
    </lineage>
</organism>
<dbReference type="NCBIfam" id="TIGR00176">
    <property type="entry name" value="mobB"/>
    <property type="match status" value="1"/>
</dbReference>
<dbReference type="PANTHER" id="PTHR40072:SF1">
    <property type="entry name" value="MOLYBDOPTERIN-GUANINE DINUCLEOTIDE BIOSYNTHESIS ADAPTER PROTEIN"/>
    <property type="match status" value="1"/>
</dbReference>
<protein>
    <submittedName>
        <fullName evidence="2">Molybdopterin-guanine dinucleotide biosynthesis protein MobB</fullName>
    </submittedName>
</protein>
<evidence type="ECO:0000259" key="1">
    <source>
        <dbReference type="Pfam" id="PF03205"/>
    </source>
</evidence>
<feature type="domain" description="Molybdopterin-guanine dinucleotide biosynthesis protein B (MobB)" evidence="1">
    <location>
        <begin position="3"/>
        <end position="139"/>
    </location>
</feature>
<keyword evidence="3" id="KW-1185">Reference proteome</keyword>
<dbReference type="Gene3D" id="3.40.50.300">
    <property type="entry name" value="P-loop containing nucleotide triphosphate hydrolases"/>
    <property type="match status" value="1"/>
</dbReference>
<dbReference type="CDD" id="cd03116">
    <property type="entry name" value="MobB"/>
    <property type="match status" value="1"/>
</dbReference>
<name>A0ABM7YM02_9BURK</name>
<dbReference type="InterPro" id="IPR004435">
    <property type="entry name" value="MobB_dom"/>
</dbReference>
<dbReference type="InterPro" id="IPR052539">
    <property type="entry name" value="MGD_biosynthesis_adapter"/>
</dbReference>
<dbReference type="Proteomes" id="UP001057498">
    <property type="component" value="Chromosome"/>
</dbReference>
<dbReference type="RefSeq" id="WP_251973505.1">
    <property type="nucleotide sequence ID" value="NZ_AP025730.1"/>
</dbReference>
<dbReference type="PANTHER" id="PTHR40072">
    <property type="entry name" value="MOLYBDOPTERIN-GUANINE DINUCLEOTIDE BIOSYNTHESIS ADAPTER PROTEIN-RELATED"/>
    <property type="match status" value="1"/>
</dbReference>
<proteinExistence type="predicted"/>
<evidence type="ECO:0000313" key="3">
    <source>
        <dbReference type="Proteomes" id="UP001057498"/>
    </source>
</evidence>
<dbReference type="EMBL" id="AP025730">
    <property type="protein sequence ID" value="BDI05476.1"/>
    <property type="molecule type" value="Genomic_DNA"/>
</dbReference>
<dbReference type="SUPFAM" id="SSF52540">
    <property type="entry name" value="P-loop containing nucleoside triphosphate hydrolases"/>
    <property type="match status" value="1"/>
</dbReference>